<accession>A0ABS8W0E7</accession>
<feature type="non-terminal residue" evidence="1">
    <location>
        <position position="1"/>
    </location>
</feature>
<reference evidence="1 2" key="1">
    <citation type="journal article" date="2021" name="BMC Genomics">
        <title>Datura genome reveals duplications of psychoactive alkaloid biosynthetic genes and high mutation rate following tissue culture.</title>
        <authorList>
            <person name="Rajewski A."/>
            <person name="Carter-House D."/>
            <person name="Stajich J."/>
            <person name="Litt A."/>
        </authorList>
    </citation>
    <scope>NUCLEOTIDE SEQUENCE [LARGE SCALE GENOMIC DNA]</scope>
    <source>
        <strain evidence="1">AR-01</strain>
    </source>
</reference>
<keyword evidence="2" id="KW-1185">Reference proteome</keyword>
<sequence length="71" mass="7680">PCLLVLGLAVMEQNEGIVWYSLMEGLNPVLAVARSNVGASLLVVYQLEGLIGIFLPPRGHRGLRVAVGLYY</sequence>
<proteinExistence type="predicted"/>
<organism evidence="1 2">
    <name type="scientific">Datura stramonium</name>
    <name type="common">Jimsonweed</name>
    <name type="synonym">Common thornapple</name>
    <dbReference type="NCBI Taxonomy" id="4076"/>
    <lineage>
        <taxon>Eukaryota</taxon>
        <taxon>Viridiplantae</taxon>
        <taxon>Streptophyta</taxon>
        <taxon>Embryophyta</taxon>
        <taxon>Tracheophyta</taxon>
        <taxon>Spermatophyta</taxon>
        <taxon>Magnoliopsida</taxon>
        <taxon>eudicotyledons</taxon>
        <taxon>Gunneridae</taxon>
        <taxon>Pentapetalae</taxon>
        <taxon>asterids</taxon>
        <taxon>lamiids</taxon>
        <taxon>Solanales</taxon>
        <taxon>Solanaceae</taxon>
        <taxon>Solanoideae</taxon>
        <taxon>Datureae</taxon>
        <taxon>Datura</taxon>
    </lineage>
</organism>
<evidence type="ECO:0000313" key="2">
    <source>
        <dbReference type="Proteomes" id="UP000823775"/>
    </source>
</evidence>
<evidence type="ECO:0000313" key="1">
    <source>
        <dbReference type="EMBL" id="MCE2054973.1"/>
    </source>
</evidence>
<name>A0ABS8W0E7_DATST</name>
<dbReference type="Proteomes" id="UP000823775">
    <property type="component" value="Unassembled WGS sequence"/>
</dbReference>
<protein>
    <submittedName>
        <fullName evidence="1">Uncharacterized protein</fullName>
    </submittedName>
</protein>
<comment type="caution">
    <text evidence="1">The sequence shown here is derived from an EMBL/GenBank/DDBJ whole genome shotgun (WGS) entry which is preliminary data.</text>
</comment>
<gene>
    <name evidence="1" type="ORF">HAX54_041730</name>
</gene>
<dbReference type="EMBL" id="JACEIK010006046">
    <property type="protein sequence ID" value="MCE2054973.1"/>
    <property type="molecule type" value="Genomic_DNA"/>
</dbReference>